<reference evidence="1 2" key="1">
    <citation type="journal article" date="2019" name="Commun. Biol.">
        <title>The bagworm genome reveals a unique fibroin gene that provides high tensile strength.</title>
        <authorList>
            <person name="Kono N."/>
            <person name="Nakamura H."/>
            <person name="Ohtoshi R."/>
            <person name="Tomita M."/>
            <person name="Numata K."/>
            <person name="Arakawa K."/>
        </authorList>
    </citation>
    <scope>NUCLEOTIDE SEQUENCE [LARGE SCALE GENOMIC DNA]</scope>
</reference>
<evidence type="ECO:0000313" key="2">
    <source>
        <dbReference type="Proteomes" id="UP000299102"/>
    </source>
</evidence>
<evidence type="ECO:0000313" key="1">
    <source>
        <dbReference type="EMBL" id="GBP84867.1"/>
    </source>
</evidence>
<protein>
    <submittedName>
        <fullName evidence="1">Uncharacterized protein</fullName>
    </submittedName>
</protein>
<organism evidence="1 2">
    <name type="scientific">Eumeta variegata</name>
    <name type="common">Bagworm moth</name>
    <name type="synonym">Eumeta japonica</name>
    <dbReference type="NCBI Taxonomy" id="151549"/>
    <lineage>
        <taxon>Eukaryota</taxon>
        <taxon>Metazoa</taxon>
        <taxon>Ecdysozoa</taxon>
        <taxon>Arthropoda</taxon>
        <taxon>Hexapoda</taxon>
        <taxon>Insecta</taxon>
        <taxon>Pterygota</taxon>
        <taxon>Neoptera</taxon>
        <taxon>Endopterygota</taxon>
        <taxon>Lepidoptera</taxon>
        <taxon>Glossata</taxon>
        <taxon>Ditrysia</taxon>
        <taxon>Tineoidea</taxon>
        <taxon>Psychidae</taxon>
        <taxon>Oiketicinae</taxon>
        <taxon>Eumeta</taxon>
    </lineage>
</organism>
<proteinExistence type="predicted"/>
<sequence length="127" mass="13104">MRQALRTTGEGSEALLIRYQLIRATGPSAARAPGPHAPRASTPAGCAVSARNILSQYKCATIEVETAIVLARTCASERGPCTDVIAGRGGCSSTLWAASCFAGSAGPHSRPEMRSHLLSAELEGSPP</sequence>
<dbReference type="AlphaFoldDB" id="A0A4C1ZE48"/>
<dbReference type="Proteomes" id="UP000299102">
    <property type="component" value="Unassembled WGS sequence"/>
</dbReference>
<comment type="caution">
    <text evidence="1">The sequence shown here is derived from an EMBL/GenBank/DDBJ whole genome shotgun (WGS) entry which is preliminary data.</text>
</comment>
<dbReference type="EMBL" id="BGZK01001703">
    <property type="protein sequence ID" value="GBP84867.1"/>
    <property type="molecule type" value="Genomic_DNA"/>
</dbReference>
<gene>
    <name evidence="1" type="ORF">EVAR_65264_1</name>
</gene>
<accession>A0A4C1ZE48</accession>
<name>A0A4C1ZE48_EUMVA</name>
<keyword evidence="2" id="KW-1185">Reference proteome</keyword>